<dbReference type="RefSeq" id="WP_080797549.1">
    <property type="nucleotide sequence ID" value="NZ_LT828540.1"/>
</dbReference>
<dbReference type="InterPro" id="IPR009061">
    <property type="entry name" value="DNA-bd_dom_put_sf"/>
</dbReference>
<dbReference type="InterPro" id="IPR051541">
    <property type="entry name" value="PTS_SugarTrans_NitroReg"/>
</dbReference>
<dbReference type="Proteomes" id="UP000191931">
    <property type="component" value="Unassembled WGS sequence"/>
</dbReference>
<dbReference type="OrthoDB" id="95460at2"/>
<dbReference type="EMBL" id="FWEV01000001">
    <property type="protein sequence ID" value="SLM27379.1"/>
    <property type="molecule type" value="Genomic_DNA"/>
</dbReference>
<reference evidence="3 4" key="1">
    <citation type="submission" date="2017-03" db="EMBL/GenBank/DDBJ databases">
        <authorList>
            <person name="Afonso C.L."/>
            <person name="Miller P.J."/>
            <person name="Scott M.A."/>
            <person name="Spackman E."/>
            <person name="Goraichik I."/>
            <person name="Dimitrov K.M."/>
            <person name="Suarez D.L."/>
            <person name="Swayne D.E."/>
        </authorList>
    </citation>
    <scope>NUCLEOTIDE SEQUENCE [LARGE SCALE GENOMIC DNA]</scope>
    <source>
        <strain evidence="3">PRJEB14757</strain>
    </source>
</reference>
<dbReference type="InterPro" id="IPR041657">
    <property type="entry name" value="HTH_17"/>
</dbReference>
<protein>
    <submittedName>
        <fullName evidence="3">Putative nitrogen regulatory protein</fullName>
    </submittedName>
</protein>
<dbReference type="InterPro" id="IPR002178">
    <property type="entry name" value="PTS_EIIA_type-2_dom"/>
</dbReference>
<organism evidence="3 4">
    <name type="scientific">Desulfamplus magnetovallimortis</name>
    <dbReference type="NCBI Taxonomy" id="1246637"/>
    <lineage>
        <taxon>Bacteria</taxon>
        <taxon>Pseudomonadati</taxon>
        <taxon>Thermodesulfobacteriota</taxon>
        <taxon>Desulfobacteria</taxon>
        <taxon>Desulfobacterales</taxon>
        <taxon>Desulfobacteraceae</taxon>
        <taxon>Desulfamplus</taxon>
    </lineage>
</organism>
<dbReference type="Pfam" id="PF00359">
    <property type="entry name" value="PTS_EIIA_2"/>
    <property type="match status" value="1"/>
</dbReference>
<dbReference type="Gene3D" id="3.40.930.10">
    <property type="entry name" value="Mannitol-specific EII, Chain A"/>
    <property type="match status" value="1"/>
</dbReference>
<keyword evidence="4" id="KW-1185">Reference proteome</keyword>
<evidence type="ECO:0000259" key="2">
    <source>
        <dbReference type="PROSITE" id="PS51094"/>
    </source>
</evidence>
<sequence length="245" mass="27502">MKRSLENIASQLGLNLDTLERWIRQGKIPVSKKGSMGIYNTSELNRWAEKQRKTSFCSENGSSSQDSDSKEEGKLIDSNSNDDIVGLLLCAALKNGGIFHGVTGNGKHGIIESAVEHIPDYPGKDSKEILLQLMERERLTSTGIGQGVAIPHPRNPIANGFTEPMIVTCFLENEVDFDAIDDLPVFVLFLMLSPTVEIHLNLLSRLSFCLRDRSFMRFIRQHPDKKSFLSRIREMEEKLDNPSGR</sequence>
<gene>
    <name evidence="3" type="primary">ptsN</name>
    <name evidence="3" type="ORF">MTBBW1_10038</name>
</gene>
<dbReference type="AlphaFoldDB" id="A0A1W1H4I0"/>
<dbReference type="InterPro" id="IPR016152">
    <property type="entry name" value="PTrfase/Anion_transptr"/>
</dbReference>
<dbReference type="PROSITE" id="PS51094">
    <property type="entry name" value="PTS_EIIA_TYPE_2"/>
    <property type="match status" value="1"/>
</dbReference>
<dbReference type="InterPro" id="IPR036388">
    <property type="entry name" value="WH-like_DNA-bd_sf"/>
</dbReference>
<proteinExistence type="predicted"/>
<feature type="region of interest" description="Disordered" evidence="1">
    <location>
        <begin position="51"/>
        <end position="75"/>
    </location>
</feature>
<dbReference type="SUPFAM" id="SSF46955">
    <property type="entry name" value="Putative DNA-binding domain"/>
    <property type="match status" value="1"/>
</dbReference>
<evidence type="ECO:0000256" key="1">
    <source>
        <dbReference type="SAM" id="MobiDB-lite"/>
    </source>
</evidence>
<accession>A0A1W1H4I0</accession>
<evidence type="ECO:0000313" key="3">
    <source>
        <dbReference type="EMBL" id="SLM27379.1"/>
    </source>
</evidence>
<name>A0A1W1H4I0_9BACT</name>
<dbReference type="STRING" id="1246637.MTBBW1_10038"/>
<dbReference type="Pfam" id="PF12728">
    <property type="entry name" value="HTH_17"/>
    <property type="match status" value="1"/>
</dbReference>
<evidence type="ECO:0000313" key="4">
    <source>
        <dbReference type="Proteomes" id="UP000191931"/>
    </source>
</evidence>
<feature type="domain" description="PTS EIIA type-2" evidence="2">
    <location>
        <begin position="91"/>
        <end position="235"/>
    </location>
</feature>
<dbReference type="GO" id="GO:0030295">
    <property type="term" value="F:protein kinase activator activity"/>
    <property type="evidence" value="ECO:0007669"/>
    <property type="project" value="TreeGrafter"/>
</dbReference>
<dbReference type="Gene3D" id="1.10.10.10">
    <property type="entry name" value="Winged helix-like DNA-binding domain superfamily/Winged helix DNA-binding domain"/>
    <property type="match status" value="1"/>
</dbReference>
<dbReference type="PANTHER" id="PTHR47738">
    <property type="entry name" value="PTS SYSTEM FRUCTOSE-LIKE EIIA COMPONENT-RELATED"/>
    <property type="match status" value="1"/>
</dbReference>
<dbReference type="PANTHER" id="PTHR47738:SF1">
    <property type="entry name" value="NITROGEN REGULATORY PROTEIN"/>
    <property type="match status" value="1"/>
</dbReference>
<dbReference type="SUPFAM" id="SSF55804">
    <property type="entry name" value="Phoshotransferase/anion transport protein"/>
    <property type="match status" value="1"/>
</dbReference>
<dbReference type="CDD" id="cd00211">
    <property type="entry name" value="PTS_IIA_fru"/>
    <property type="match status" value="1"/>
</dbReference>